<protein>
    <submittedName>
        <fullName evidence="2">Uncharacterized protein</fullName>
    </submittedName>
</protein>
<evidence type="ECO:0000256" key="1">
    <source>
        <dbReference type="SAM" id="MobiDB-lite"/>
    </source>
</evidence>
<comment type="caution">
    <text evidence="2">The sequence shown here is derived from an EMBL/GenBank/DDBJ whole genome shotgun (WGS) entry which is preliminary data.</text>
</comment>
<feature type="region of interest" description="Disordered" evidence="1">
    <location>
        <begin position="142"/>
        <end position="167"/>
    </location>
</feature>
<keyword evidence="3" id="KW-1185">Reference proteome</keyword>
<organism evidence="2 3">
    <name type="scientific">Solanum commersonii</name>
    <name type="common">Commerson's wild potato</name>
    <name type="synonym">Commerson's nightshade</name>
    <dbReference type="NCBI Taxonomy" id="4109"/>
    <lineage>
        <taxon>Eukaryota</taxon>
        <taxon>Viridiplantae</taxon>
        <taxon>Streptophyta</taxon>
        <taxon>Embryophyta</taxon>
        <taxon>Tracheophyta</taxon>
        <taxon>Spermatophyta</taxon>
        <taxon>Magnoliopsida</taxon>
        <taxon>eudicotyledons</taxon>
        <taxon>Gunneridae</taxon>
        <taxon>Pentapetalae</taxon>
        <taxon>asterids</taxon>
        <taxon>lamiids</taxon>
        <taxon>Solanales</taxon>
        <taxon>Solanaceae</taxon>
        <taxon>Solanoideae</taxon>
        <taxon>Solaneae</taxon>
        <taxon>Solanum</taxon>
    </lineage>
</organism>
<sequence length="167" mass="18981">MAHIDIGKWEKVTASRKIQASSGDILHPPKAGMHLAELDAELLKQNILLRQMTDRTIATIGSRNLKITKWIGGKRHGKYRVIKIIRHATYKKDDTIGMNGKQLQYIKLPPSLSQKLFEPSDALKVDVTQIWIFCNRENLGSKQLSESGKPRRNEVLITTQQTEKGRN</sequence>
<feature type="compositionally biased region" description="Polar residues" evidence="1">
    <location>
        <begin position="156"/>
        <end position="167"/>
    </location>
</feature>
<dbReference type="AlphaFoldDB" id="A0A9J5ZIZ9"/>
<gene>
    <name evidence="2" type="ORF">H5410_023233</name>
</gene>
<name>A0A9J5ZIZ9_SOLCO</name>
<proteinExistence type="predicted"/>
<dbReference type="Proteomes" id="UP000824120">
    <property type="component" value="Chromosome 4"/>
</dbReference>
<dbReference type="EMBL" id="JACXVP010000004">
    <property type="protein sequence ID" value="KAG5611952.1"/>
    <property type="molecule type" value="Genomic_DNA"/>
</dbReference>
<reference evidence="2 3" key="1">
    <citation type="submission" date="2020-09" db="EMBL/GenBank/DDBJ databases">
        <title>De no assembly of potato wild relative species, Solanum commersonii.</title>
        <authorList>
            <person name="Cho K."/>
        </authorList>
    </citation>
    <scope>NUCLEOTIDE SEQUENCE [LARGE SCALE GENOMIC DNA]</scope>
    <source>
        <strain evidence="2">LZ3.2</strain>
        <tissue evidence="2">Leaf</tissue>
    </source>
</reference>
<evidence type="ECO:0000313" key="2">
    <source>
        <dbReference type="EMBL" id="KAG5611952.1"/>
    </source>
</evidence>
<accession>A0A9J5ZIZ9</accession>
<evidence type="ECO:0000313" key="3">
    <source>
        <dbReference type="Proteomes" id="UP000824120"/>
    </source>
</evidence>